<dbReference type="InterPro" id="IPR046451">
    <property type="entry name" value="HgmA_C"/>
</dbReference>
<sequence>MNKIEWTDLKYLSGFGNEFASETPSHPNALPKGQNTPQKAPYNLYMEQLSGTAFTAPRETNKRSWLYRILPSVKHFPFKKIDNGLVTHNWNDEEPNPNQLRWKPFDLPSNEKQVDFVQSMATLCGAGDARIRHGVAIHVYSCNVSMVDKAFCNSDGDFLIVPQKGCLFIKTEFGKMAVAPNEICVIQNGMRFSVEVEEASRGYILEVFDNHFVLPNLGPIGANGLANPRDFQTPVAWFENVKAIHFKIILKFQGNLFESHQDHSCFNVVAWHGNYAPFKYNLENFMAINTVTFDHADPSIFTVLTCPSLKPGTAIADFVIFPPRWSVAENTFRPPYYHRNCMSEFMGLIKGNYEAKKEGFQPGGASLHNLMIPHGPDFDCHRNATTEELKPVRVADGTMSFMFETCLGLAVTKWANKTCEKLDGEYYKCWQTLEDNFSKLSV</sequence>
<dbReference type="AlphaFoldDB" id="A0A3M7S3V7"/>
<keyword evidence="8 19" id="KW-0223">Dioxygenase</keyword>
<dbReference type="Pfam" id="PF20510">
    <property type="entry name" value="HgmA_N"/>
    <property type="match status" value="1"/>
</dbReference>
<dbReference type="GO" id="GO:0046872">
    <property type="term" value="F:metal ion binding"/>
    <property type="evidence" value="ECO:0007669"/>
    <property type="project" value="UniProtKB-KW"/>
</dbReference>
<comment type="caution">
    <text evidence="19">The sequence shown here is derived from an EMBL/GenBank/DDBJ whole genome shotgun (WGS) entry which is preliminary data.</text>
</comment>
<feature type="domain" description="Homogentisate 1,2-dioxygenase N-terminal" evidence="18">
    <location>
        <begin position="10"/>
        <end position="282"/>
    </location>
</feature>
<keyword evidence="10 16" id="KW-0408">Iron</keyword>
<reference evidence="19 20" key="1">
    <citation type="journal article" date="2018" name="Sci. Rep.">
        <title>Genomic signatures of local adaptation to the degree of environmental predictability in rotifers.</title>
        <authorList>
            <person name="Franch-Gras L."/>
            <person name="Hahn C."/>
            <person name="Garcia-Roger E.M."/>
            <person name="Carmona M.J."/>
            <person name="Serra M."/>
            <person name="Gomez A."/>
        </authorList>
    </citation>
    <scope>NUCLEOTIDE SEQUENCE [LARGE SCALE GENOMIC DNA]</scope>
    <source>
        <strain evidence="19">HYR1</strain>
    </source>
</reference>
<evidence type="ECO:0000256" key="13">
    <source>
        <dbReference type="ARBA" id="ARBA00030437"/>
    </source>
</evidence>
<dbReference type="FunFam" id="2.60.120.10:FF:000026">
    <property type="entry name" value="Homogentisate 1,2-dioxygenase"/>
    <property type="match status" value="1"/>
</dbReference>
<keyword evidence="11" id="KW-0585">Phenylalanine catabolism</keyword>
<comment type="similarity">
    <text evidence="3">Belongs to the homogentisate dioxygenase family.</text>
</comment>
<evidence type="ECO:0000313" key="20">
    <source>
        <dbReference type="Proteomes" id="UP000276133"/>
    </source>
</evidence>
<dbReference type="PANTHER" id="PTHR11056">
    <property type="entry name" value="HOMOGENTISATE 1,2-DIOXYGENASE"/>
    <property type="match status" value="1"/>
</dbReference>
<evidence type="ECO:0000256" key="4">
    <source>
        <dbReference type="ARBA" id="ARBA00013127"/>
    </source>
</evidence>
<dbReference type="SUPFAM" id="SSF51182">
    <property type="entry name" value="RmlC-like cupins"/>
    <property type="match status" value="1"/>
</dbReference>
<evidence type="ECO:0000256" key="2">
    <source>
        <dbReference type="ARBA" id="ARBA00004704"/>
    </source>
</evidence>
<feature type="binding site" evidence="16">
    <location>
        <position position="374"/>
    </location>
    <ligand>
        <name>homogentisate</name>
        <dbReference type="ChEBI" id="CHEBI:16169"/>
    </ligand>
</feature>
<comment type="pathway">
    <text evidence="2">Amino-acid degradation; L-phenylalanine degradation; acetoacetate and fumarate from L-phenylalanine: step 4/6.</text>
</comment>
<feature type="binding site" evidence="16">
    <location>
        <position position="338"/>
    </location>
    <ligand>
        <name>Fe cation</name>
        <dbReference type="ChEBI" id="CHEBI:24875"/>
    </ligand>
</feature>
<dbReference type="GO" id="GO:0005737">
    <property type="term" value="C:cytoplasm"/>
    <property type="evidence" value="ECO:0007669"/>
    <property type="project" value="TreeGrafter"/>
</dbReference>
<dbReference type="PANTHER" id="PTHR11056:SF0">
    <property type="entry name" value="HOMOGENTISATE 1,2-DIOXYGENASE"/>
    <property type="match status" value="1"/>
</dbReference>
<evidence type="ECO:0000256" key="1">
    <source>
        <dbReference type="ARBA" id="ARBA00001962"/>
    </source>
</evidence>
<dbReference type="GO" id="GO:0006559">
    <property type="term" value="P:L-phenylalanine catabolic process"/>
    <property type="evidence" value="ECO:0007669"/>
    <property type="project" value="UniProtKB-UniPathway"/>
</dbReference>
<evidence type="ECO:0000256" key="14">
    <source>
        <dbReference type="ARBA" id="ARBA00033225"/>
    </source>
</evidence>
<dbReference type="Proteomes" id="UP000276133">
    <property type="component" value="Unassembled WGS sequence"/>
</dbReference>
<dbReference type="STRING" id="10195.A0A3M7S3V7"/>
<feature type="binding site" evidence="16">
    <location>
        <position position="344"/>
    </location>
    <ligand>
        <name>Fe cation</name>
        <dbReference type="ChEBI" id="CHEBI:24875"/>
    </ligand>
</feature>
<dbReference type="CDD" id="cd07000">
    <property type="entry name" value="cupin_HGO_N"/>
    <property type="match status" value="1"/>
</dbReference>
<evidence type="ECO:0000256" key="12">
    <source>
        <dbReference type="ARBA" id="ARBA00030235"/>
    </source>
</evidence>
<keyword evidence="9 19" id="KW-0560">Oxidoreductase</keyword>
<evidence type="ECO:0000313" key="19">
    <source>
        <dbReference type="EMBL" id="RNA30451.1"/>
    </source>
</evidence>
<protein>
    <recommendedName>
        <fullName evidence="5">Homogentisate 1,2-dioxygenase</fullName>
        <ecNumber evidence="4">1.13.11.5</ecNumber>
    </recommendedName>
    <alternativeName>
        <fullName evidence="12">Homogentisate oxygenase</fullName>
    </alternativeName>
    <alternativeName>
        <fullName evidence="13">Homogentisic acid oxidase</fullName>
    </alternativeName>
    <alternativeName>
        <fullName evidence="14">Homogentisicase</fullName>
    </alternativeName>
</protein>
<dbReference type="GO" id="GO:0004411">
    <property type="term" value="F:homogentisate 1,2-dioxygenase activity"/>
    <property type="evidence" value="ECO:0007669"/>
    <property type="project" value="UniProtKB-EC"/>
</dbReference>
<feature type="binding site" evidence="16">
    <location>
        <position position="374"/>
    </location>
    <ligand>
        <name>Fe cation</name>
        <dbReference type="ChEBI" id="CHEBI:24875"/>
    </ligand>
</feature>
<comment type="cofactor">
    <cofactor evidence="1 16">
        <name>Fe cation</name>
        <dbReference type="ChEBI" id="CHEBI:24875"/>
    </cofactor>
</comment>
<keyword evidence="6 16" id="KW-0479">Metal-binding</keyword>
<organism evidence="19 20">
    <name type="scientific">Brachionus plicatilis</name>
    <name type="common">Marine rotifer</name>
    <name type="synonym">Brachionus muelleri</name>
    <dbReference type="NCBI Taxonomy" id="10195"/>
    <lineage>
        <taxon>Eukaryota</taxon>
        <taxon>Metazoa</taxon>
        <taxon>Spiralia</taxon>
        <taxon>Gnathifera</taxon>
        <taxon>Rotifera</taxon>
        <taxon>Eurotatoria</taxon>
        <taxon>Monogononta</taxon>
        <taxon>Pseudotrocha</taxon>
        <taxon>Ploima</taxon>
        <taxon>Brachionidae</taxon>
        <taxon>Brachionus</taxon>
    </lineage>
</organism>
<proteinExistence type="inferred from homology"/>
<keyword evidence="20" id="KW-1185">Reference proteome</keyword>
<feature type="domain" description="Homogentisate 1,2-dioxygenase C-terminal" evidence="17">
    <location>
        <begin position="284"/>
        <end position="437"/>
    </location>
</feature>
<dbReference type="InterPro" id="IPR014710">
    <property type="entry name" value="RmlC-like_jellyroll"/>
</dbReference>
<dbReference type="Gene3D" id="2.60.120.10">
    <property type="entry name" value="Jelly Rolls"/>
    <property type="match status" value="1"/>
</dbReference>
<dbReference type="NCBIfam" id="TIGR01015">
    <property type="entry name" value="hmgA"/>
    <property type="match status" value="1"/>
</dbReference>
<dbReference type="OrthoDB" id="1689029at2759"/>
<dbReference type="UniPathway" id="UPA00139">
    <property type="reaction ID" value="UER00339"/>
</dbReference>
<evidence type="ECO:0000259" key="17">
    <source>
        <dbReference type="Pfam" id="PF04209"/>
    </source>
</evidence>
<dbReference type="InterPro" id="IPR046452">
    <property type="entry name" value="HgmA_N"/>
</dbReference>
<dbReference type="InterPro" id="IPR005708">
    <property type="entry name" value="Homogentis_dOase"/>
</dbReference>
<evidence type="ECO:0000256" key="6">
    <source>
        <dbReference type="ARBA" id="ARBA00022723"/>
    </source>
</evidence>
<dbReference type="GO" id="GO:0006572">
    <property type="term" value="P:L-tyrosine catabolic process"/>
    <property type="evidence" value="ECO:0007669"/>
    <property type="project" value="UniProtKB-KW"/>
</dbReference>
<evidence type="ECO:0000256" key="11">
    <source>
        <dbReference type="ARBA" id="ARBA00023232"/>
    </source>
</evidence>
<feature type="active site" description="Proton acceptor" evidence="15">
    <location>
        <position position="295"/>
    </location>
</feature>
<accession>A0A3M7S3V7</accession>
<feature type="binding site" evidence="16">
    <location>
        <position position="353"/>
    </location>
    <ligand>
        <name>homogentisate</name>
        <dbReference type="ChEBI" id="CHEBI:16169"/>
    </ligand>
</feature>
<evidence type="ECO:0000256" key="10">
    <source>
        <dbReference type="ARBA" id="ARBA00023004"/>
    </source>
</evidence>
<evidence type="ECO:0000259" key="18">
    <source>
        <dbReference type="Pfam" id="PF20510"/>
    </source>
</evidence>
<evidence type="ECO:0000256" key="15">
    <source>
        <dbReference type="PIRSR" id="PIRSR605708-1"/>
    </source>
</evidence>
<evidence type="ECO:0000256" key="8">
    <source>
        <dbReference type="ARBA" id="ARBA00022964"/>
    </source>
</evidence>
<gene>
    <name evidence="19" type="ORF">BpHYR1_036211</name>
</gene>
<dbReference type="EMBL" id="REGN01002086">
    <property type="protein sequence ID" value="RNA30451.1"/>
    <property type="molecule type" value="Genomic_DNA"/>
</dbReference>
<evidence type="ECO:0000256" key="5">
    <source>
        <dbReference type="ARBA" id="ARBA00018757"/>
    </source>
</evidence>
<evidence type="ECO:0000256" key="7">
    <source>
        <dbReference type="ARBA" id="ARBA00022878"/>
    </source>
</evidence>
<dbReference type="InterPro" id="IPR011051">
    <property type="entry name" value="RmlC_Cupin_sf"/>
</dbReference>
<keyword evidence="7" id="KW-0828">Tyrosine catabolism</keyword>
<dbReference type="Pfam" id="PF04209">
    <property type="entry name" value="HgmA_C"/>
    <property type="match status" value="1"/>
</dbReference>
<name>A0A3M7S3V7_BRAPC</name>
<evidence type="ECO:0000256" key="16">
    <source>
        <dbReference type="PIRSR" id="PIRSR605708-2"/>
    </source>
</evidence>
<evidence type="ECO:0000256" key="9">
    <source>
        <dbReference type="ARBA" id="ARBA00023002"/>
    </source>
</evidence>
<evidence type="ECO:0000256" key="3">
    <source>
        <dbReference type="ARBA" id="ARBA00007757"/>
    </source>
</evidence>
<dbReference type="EC" id="1.13.11.5" evidence="4"/>